<dbReference type="InterPro" id="IPR001846">
    <property type="entry name" value="VWF_type-D"/>
</dbReference>
<evidence type="ECO:0000313" key="3">
    <source>
        <dbReference type="WBParaSite" id="Minc3s00369g11130"/>
    </source>
</evidence>
<evidence type="ECO:0000313" key="2">
    <source>
        <dbReference type="Proteomes" id="UP000887563"/>
    </source>
</evidence>
<reference evidence="3" key="1">
    <citation type="submission" date="2022-11" db="UniProtKB">
        <authorList>
            <consortium name="WormBaseParasite"/>
        </authorList>
    </citation>
    <scope>IDENTIFICATION</scope>
</reference>
<protein>
    <submittedName>
        <fullName evidence="3">VWFD domain-containing protein</fullName>
    </submittedName>
</protein>
<dbReference type="WBParaSite" id="Minc3s00369g11130">
    <property type="protein sequence ID" value="Minc3s00369g11130"/>
    <property type="gene ID" value="Minc3s00369g11130"/>
</dbReference>
<feature type="domain" description="VWFD" evidence="1">
    <location>
        <begin position="1"/>
        <end position="105"/>
    </location>
</feature>
<organism evidence="2 3">
    <name type="scientific">Meloidogyne incognita</name>
    <name type="common">Southern root-knot nematode worm</name>
    <name type="synonym">Oxyuris incognita</name>
    <dbReference type="NCBI Taxonomy" id="6306"/>
    <lineage>
        <taxon>Eukaryota</taxon>
        <taxon>Metazoa</taxon>
        <taxon>Ecdysozoa</taxon>
        <taxon>Nematoda</taxon>
        <taxon>Chromadorea</taxon>
        <taxon>Rhabditida</taxon>
        <taxon>Tylenchina</taxon>
        <taxon>Tylenchomorpha</taxon>
        <taxon>Tylenchoidea</taxon>
        <taxon>Meloidogynidae</taxon>
        <taxon>Meloidogyninae</taxon>
        <taxon>Meloidogyne</taxon>
        <taxon>Meloidogyne incognita group</taxon>
    </lineage>
</organism>
<proteinExistence type="predicted"/>
<dbReference type="PROSITE" id="PS51233">
    <property type="entry name" value="VWFD"/>
    <property type="match status" value="1"/>
</dbReference>
<accession>A0A914LA71</accession>
<dbReference type="Proteomes" id="UP000887563">
    <property type="component" value="Unplaced"/>
</dbReference>
<dbReference type="Pfam" id="PF00094">
    <property type="entry name" value="VWD"/>
    <property type="match status" value="1"/>
</dbReference>
<sequence>MCKLNGRYLNENNENNFVEYNNAKMSDLTLHMNKVSVRFNGYKAWIKISGAYRNTQCGLCGHYDDATNDENEMIMANNEFTSNLAQFHRSYSLSNSHDSYDQMCNEQQLDRFYEENKNKFGYSNTEEMIEEEGKGMMEGNKNKKI</sequence>
<evidence type="ECO:0000259" key="1">
    <source>
        <dbReference type="PROSITE" id="PS51233"/>
    </source>
</evidence>
<name>A0A914LA71_MELIC</name>
<dbReference type="AlphaFoldDB" id="A0A914LA71"/>
<keyword evidence="2" id="KW-1185">Reference proteome</keyword>